<organism evidence="6 7">
    <name type="scientific">Candidatus Nitrobium versatile</name>
    <dbReference type="NCBI Taxonomy" id="2884831"/>
    <lineage>
        <taxon>Bacteria</taxon>
        <taxon>Pseudomonadati</taxon>
        <taxon>Nitrospirota</taxon>
        <taxon>Nitrospiria</taxon>
        <taxon>Nitrospirales</taxon>
        <taxon>Nitrospiraceae</taxon>
        <taxon>Candidatus Nitrobium</taxon>
    </lineage>
</organism>
<reference evidence="6" key="2">
    <citation type="submission" date="2021-08" db="EMBL/GenBank/DDBJ databases">
        <authorList>
            <person name="Dalcin Martins P."/>
        </authorList>
    </citation>
    <scope>NUCLEOTIDE SEQUENCE</scope>
    <source>
        <strain evidence="6">MAG_39</strain>
    </source>
</reference>
<dbReference type="InterPro" id="IPR002033">
    <property type="entry name" value="TatC"/>
</dbReference>
<feature type="transmembrane region" description="Helical" evidence="5">
    <location>
        <begin position="175"/>
        <end position="199"/>
    </location>
</feature>
<dbReference type="GO" id="GO:0043953">
    <property type="term" value="P:protein transport by the Tat complex"/>
    <property type="evidence" value="ECO:0007669"/>
    <property type="project" value="UniProtKB-UniRule"/>
</dbReference>
<dbReference type="NCBIfam" id="TIGR00945">
    <property type="entry name" value="tatC"/>
    <property type="match status" value="1"/>
</dbReference>
<comment type="subunit">
    <text evidence="5">Forms a complex with TatA.</text>
</comment>
<dbReference type="PANTHER" id="PTHR30371">
    <property type="entry name" value="SEC-INDEPENDENT PROTEIN TRANSLOCASE PROTEIN TATC"/>
    <property type="match status" value="1"/>
</dbReference>
<protein>
    <recommendedName>
        <fullName evidence="5">Sec-independent protein translocase protein TatC</fullName>
    </recommendedName>
</protein>
<reference evidence="6" key="1">
    <citation type="journal article" date="2021" name="bioRxiv">
        <title>Unraveling nitrogen, sulfur and carbon metabolic pathways and microbial community transcriptional responses to substrate deprivation and toxicity stresses in a bioreactor mimicking anoxic brackish coastal sediment conditions.</title>
        <authorList>
            <person name="Martins P.D."/>
            <person name="Echeveste M.J."/>
            <person name="Arshad A."/>
            <person name="Kurth J."/>
            <person name="Ouboter H."/>
            <person name="Jetten M.S.M."/>
            <person name="Welte C.U."/>
        </authorList>
    </citation>
    <scope>NUCLEOTIDE SEQUENCE</scope>
    <source>
        <strain evidence="6">MAG_39</strain>
    </source>
</reference>
<feature type="transmembrane region" description="Helical" evidence="5">
    <location>
        <begin position="20"/>
        <end position="37"/>
    </location>
</feature>
<comment type="similarity">
    <text evidence="5">Belongs to the TatC family.</text>
</comment>
<keyword evidence="4 5" id="KW-0472">Membrane</keyword>
<comment type="caution">
    <text evidence="6">The sequence shown here is derived from an EMBL/GenBank/DDBJ whole genome shotgun (WGS) entry which is preliminary data.</text>
</comment>
<feature type="transmembrane region" description="Helical" evidence="5">
    <location>
        <begin position="233"/>
        <end position="253"/>
    </location>
</feature>
<feature type="transmembrane region" description="Helical" evidence="5">
    <location>
        <begin position="89"/>
        <end position="110"/>
    </location>
</feature>
<evidence type="ECO:0000313" key="6">
    <source>
        <dbReference type="EMBL" id="MBZ0157900.1"/>
    </source>
</evidence>
<comment type="subcellular location">
    <subcellularLocation>
        <location evidence="5">Cell membrane</location>
        <topology evidence="5">Multi-pass membrane protein</topology>
    </subcellularLocation>
    <subcellularLocation>
        <location evidence="1">Membrane</location>
        <topology evidence="1">Multi-pass membrane protein</topology>
    </subcellularLocation>
</comment>
<evidence type="ECO:0000256" key="5">
    <source>
        <dbReference type="HAMAP-Rule" id="MF_00902"/>
    </source>
</evidence>
<evidence type="ECO:0000256" key="4">
    <source>
        <dbReference type="ARBA" id="ARBA00023136"/>
    </source>
</evidence>
<evidence type="ECO:0000256" key="3">
    <source>
        <dbReference type="ARBA" id="ARBA00022989"/>
    </source>
</evidence>
<dbReference type="GO" id="GO:0033281">
    <property type="term" value="C:TAT protein transport complex"/>
    <property type="evidence" value="ECO:0007669"/>
    <property type="project" value="UniProtKB-UniRule"/>
</dbReference>
<dbReference type="GO" id="GO:0065002">
    <property type="term" value="P:intracellular protein transmembrane transport"/>
    <property type="evidence" value="ECO:0007669"/>
    <property type="project" value="TreeGrafter"/>
</dbReference>
<evidence type="ECO:0000313" key="7">
    <source>
        <dbReference type="Proteomes" id="UP000705867"/>
    </source>
</evidence>
<keyword evidence="5" id="KW-0811">Translocation</keyword>
<evidence type="ECO:0000256" key="2">
    <source>
        <dbReference type="ARBA" id="ARBA00022692"/>
    </source>
</evidence>
<keyword evidence="3 5" id="KW-1133">Transmembrane helix</keyword>
<keyword evidence="5" id="KW-0813">Transport</keyword>
<feature type="transmembrane region" description="Helical" evidence="5">
    <location>
        <begin position="122"/>
        <end position="155"/>
    </location>
</feature>
<accession>A0A953SD09</accession>
<keyword evidence="5" id="KW-0653">Protein transport</keyword>
<dbReference type="PRINTS" id="PR01840">
    <property type="entry name" value="TATCFAMILY"/>
</dbReference>
<sequence>MEDLKMPLTEHLGELRKRIVVSLIALGVTFIIAFTFSEEIFRVIMFPLKYSLDFSVREMYLRFIPQDKLQMTKLVFLAPAEAFWMNMKLSFVTGILLSLPVIFHQLWLFISPGLLAREKKYVLPFIILATSLFIFGAAFCFFIVLPFAMGFLLTYKVGDFLMPMLSVGQYVDFCLKFILAFGAIFELPIIIIFLTKMGIVTPQTLARNRKYAALIAFVIAAFLTPTPDAFNQVLMAIPIILLYEIGIWISPFFSARRRERSEEEEEA</sequence>
<dbReference type="Pfam" id="PF00902">
    <property type="entry name" value="TatC"/>
    <property type="match status" value="1"/>
</dbReference>
<dbReference type="AlphaFoldDB" id="A0A953SD09"/>
<evidence type="ECO:0000256" key="1">
    <source>
        <dbReference type="ARBA" id="ARBA00004141"/>
    </source>
</evidence>
<name>A0A953SD09_9BACT</name>
<dbReference type="PANTHER" id="PTHR30371:SF0">
    <property type="entry name" value="SEC-INDEPENDENT PROTEIN TRANSLOCASE PROTEIN TATC, CHLOROPLASTIC-RELATED"/>
    <property type="match status" value="1"/>
</dbReference>
<keyword evidence="5" id="KW-1003">Cell membrane</keyword>
<keyword evidence="2 5" id="KW-0812">Transmembrane</keyword>
<dbReference type="Proteomes" id="UP000705867">
    <property type="component" value="Unassembled WGS sequence"/>
</dbReference>
<dbReference type="GO" id="GO:0009977">
    <property type="term" value="F:proton motive force dependent protein transmembrane transporter activity"/>
    <property type="evidence" value="ECO:0007669"/>
    <property type="project" value="TreeGrafter"/>
</dbReference>
<dbReference type="EMBL" id="JAIOIV010000131">
    <property type="protein sequence ID" value="MBZ0157900.1"/>
    <property type="molecule type" value="Genomic_DNA"/>
</dbReference>
<comment type="function">
    <text evidence="5">Part of the twin-arginine translocation (Tat) system that transports large folded proteins containing a characteristic twin-arginine motif in their signal peptide across membranes.</text>
</comment>
<gene>
    <name evidence="5 6" type="primary">tatC</name>
    <name evidence="6" type="ORF">K8I29_17015</name>
</gene>
<proteinExistence type="inferred from homology"/>
<feature type="transmembrane region" description="Helical" evidence="5">
    <location>
        <begin position="211"/>
        <end position="227"/>
    </location>
</feature>
<dbReference type="HAMAP" id="MF_00902">
    <property type="entry name" value="TatC"/>
    <property type="match status" value="1"/>
</dbReference>